<evidence type="ECO:0000259" key="1">
    <source>
        <dbReference type="Pfam" id="PF15977"/>
    </source>
</evidence>
<protein>
    <submittedName>
        <fullName evidence="2">Helix-turn-helix domain-containing protein</fullName>
    </submittedName>
</protein>
<gene>
    <name evidence="2" type="ORF">QWU01_08515</name>
</gene>
<feature type="domain" description="IprA winged helix-turn-helix" evidence="1">
    <location>
        <begin position="148"/>
        <end position="208"/>
    </location>
</feature>
<dbReference type="RefSeq" id="WP_112204807.1">
    <property type="nucleotide sequence ID" value="NZ_CALMQG010000034.1"/>
</dbReference>
<dbReference type="AlphaFoldDB" id="A0AAW9C4T2"/>
<evidence type="ECO:0000313" key="3">
    <source>
        <dbReference type="Proteomes" id="UP001276300"/>
    </source>
</evidence>
<accession>A0AAW9C4T2</accession>
<reference evidence="2" key="1">
    <citation type="journal article" date="2023" name="J Glob Antimicrob Resist">
        <title>Emergence of NDM-1 and KPC-3 carbapenemases in Kluyvera cryocrescens: Investigating genetic heterogeneity and acquisition routes of blaNDM-1 in Enterobacterales species in Portugal.</title>
        <authorList>
            <person name="Loiodice M."/>
            <person name="Ribeiro M."/>
            <person name="Peixe L."/>
            <person name="Novais A."/>
        </authorList>
    </citation>
    <scope>NUCLEOTIDE SEQUENCE</scope>
    <source>
        <strain evidence="2">K629</strain>
    </source>
</reference>
<dbReference type="Pfam" id="PF15977">
    <property type="entry name" value="HTH_46"/>
    <property type="match status" value="1"/>
</dbReference>
<name>A0AAW9C4T2_KLUCR</name>
<sequence length="220" mass="25051">MSNSLKTAAYQVWGKKPIQHHHIIMDAILPFVKVIDCHKNKKLNLVYSGQDVCYFLFEGYGAFCRNSDGLMLSNIRAPHIAGLNNVILPYGEEYYIRPEKECVVMMASTDKVKDVIADNNLWQSLAIILAYQSYEFSGMINRLTGRSSYELICNQILALMDEPEDIRLSITPAQYIMNKTLLSRSYVMKILARLKSSQKIIIENKTLVCASTLMSELAQR</sequence>
<dbReference type="Proteomes" id="UP001276300">
    <property type="component" value="Unassembled WGS sequence"/>
</dbReference>
<dbReference type="InterPro" id="IPR041687">
    <property type="entry name" value="HTH_46"/>
</dbReference>
<comment type="caution">
    <text evidence="2">The sequence shown here is derived from an EMBL/GenBank/DDBJ whole genome shotgun (WGS) entry which is preliminary data.</text>
</comment>
<proteinExistence type="predicted"/>
<evidence type="ECO:0000313" key="2">
    <source>
        <dbReference type="EMBL" id="MDW3776852.1"/>
    </source>
</evidence>
<organism evidence="2 3">
    <name type="scientific">Kluyvera cryocrescens</name>
    <name type="common">Kluyvera citrophila</name>
    <dbReference type="NCBI Taxonomy" id="580"/>
    <lineage>
        <taxon>Bacteria</taxon>
        <taxon>Pseudomonadati</taxon>
        <taxon>Pseudomonadota</taxon>
        <taxon>Gammaproteobacteria</taxon>
        <taxon>Enterobacterales</taxon>
        <taxon>Enterobacteriaceae</taxon>
        <taxon>Kluyvera</taxon>
    </lineage>
</organism>
<dbReference type="EMBL" id="JAUEQX010000007">
    <property type="protein sequence ID" value="MDW3776852.1"/>
    <property type="molecule type" value="Genomic_DNA"/>
</dbReference>